<dbReference type="Pfam" id="PF13304">
    <property type="entry name" value="AAA_21"/>
    <property type="match status" value="1"/>
</dbReference>
<reference evidence="2" key="1">
    <citation type="submission" date="2020-10" db="EMBL/GenBank/DDBJ databases">
        <authorList>
            <person name="Gilroy R."/>
        </authorList>
    </citation>
    <scope>NUCLEOTIDE SEQUENCE</scope>
    <source>
        <strain evidence="2">7293</strain>
    </source>
</reference>
<dbReference type="InterPro" id="IPR027417">
    <property type="entry name" value="P-loop_NTPase"/>
</dbReference>
<evidence type="ECO:0000259" key="1">
    <source>
        <dbReference type="Pfam" id="PF13304"/>
    </source>
</evidence>
<dbReference type="EMBL" id="JADIMT010000074">
    <property type="protein sequence ID" value="MBO8436626.1"/>
    <property type="molecule type" value="Genomic_DNA"/>
</dbReference>
<gene>
    <name evidence="2" type="ORF">IAA97_06575</name>
</gene>
<dbReference type="AlphaFoldDB" id="A0A9D9H514"/>
<feature type="domain" description="ATPase AAA-type core" evidence="1">
    <location>
        <begin position="48"/>
        <end position="177"/>
    </location>
</feature>
<dbReference type="GO" id="GO:0005524">
    <property type="term" value="F:ATP binding"/>
    <property type="evidence" value="ECO:0007669"/>
    <property type="project" value="InterPro"/>
</dbReference>
<protein>
    <submittedName>
        <fullName evidence="2">AAA family ATPase</fullName>
    </submittedName>
</protein>
<proteinExistence type="predicted"/>
<evidence type="ECO:0000313" key="3">
    <source>
        <dbReference type="Proteomes" id="UP000823615"/>
    </source>
</evidence>
<dbReference type="Proteomes" id="UP000823615">
    <property type="component" value="Unassembled WGS sequence"/>
</dbReference>
<dbReference type="SUPFAM" id="SSF52540">
    <property type="entry name" value="P-loop containing nucleoside triphosphate hydrolases"/>
    <property type="match status" value="1"/>
</dbReference>
<reference evidence="2" key="2">
    <citation type="journal article" date="2021" name="PeerJ">
        <title>Extensive microbial diversity within the chicken gut microbiome revealed by metagenomics and culture.</title>
        <authorList>
            <person name="Gilroy R."/>
            <person name="Ravi A."/>
            <person name="Getino M."/>
            <person name="Pursley I."/>
            <person name="Horton D.L."/>
            <person name="Alikhan N.F."/>
            <person name="Baker D."/>
            <person name="Gharbi K."/>
            <person name="Hall N."/>
            <person name="Watson M."/>
            <person name="Adriaenssens E.M."/>
            <person name="Foster-Nyarko E."/>
            <person name="Jarju S."/>
            <person name="Secka A."/>
            <person name="Antonio M."/>
            <person name="Oren A."/>
            <person name="Chaudhuri R.R."/>
            <person name="La Ragione R."/>
            <person name="Hildebrand F."/>
            <person name="Pallen M.J."/>
        </authorList>
    </citation>
    <scope>NUCLEOTIDE SEQUENCE</scope>
    <source>
        <strain evidence="2">7293</strain>
    </source>
</reference>
<comment type="caution">
    <text evidence="2">The sequence shown here is derived from an EMBL/GenBank/DDBJ whole genome shotgun (WGS) entry which is preliminary data.</text>
</comment>
<sequence length="428" mass="48250">MLLNMTIANFKSVKSPQTISFEAVKDSRLSASKVMEINDRLNIIKTSAIIGPNGAGKSSFVRALEVLKRIVMAEDGPENPLQGALTGTTFAYGIDKATPATISIEVLLDKGEEGNEEKPSIIAIYTLKANKEKIYEESLYYLINNSKKLMFERILTDDGYSYRFGKYYRGEKKRQAAKLPENRTFLAGSARKGGQTSLELYTWFEKTLHILPMGVSTKAEAYACEMLKAHPGWGEQILNYLWAVDITDISRIEVKTNDKGEDHLRFTHIYVNDKRAEGYANMFAGESLSLRRLVVLGFAFFEAFITQKVLVIDDFGQLLHPNVLCHLVEIFENCDKESQMLVVDCNPSLLRDGLLRRDAVWFAQKDQESSTVYYSLSDFKGAKGRIPTSQRYMQGAYGSLPIISEFWFVHDGTPVEAEKKEEVSDENA</sequence>
<accession>A0A9D9H514</accession>
<dbReference type="GO" id="GO:0016887">
    <property type="term" value="F:ATP hydrolysis activity"/>
    <property type="evidence" value="ECO:0007669"/>
    <property type="project" value="InterPro"/>
</dbReference>
<name>A0A9D9H514_9SPIO</name>
<dbReference type="PANTHER" id="PTHR40396">
    <property type="entry name" value="ATPASE-LIKE PROTEIN"/>
    <property type="match status" value="1"/>
</dbReference>
<organism evidence="2 3">
    <name type="scientific">Candidatus Ornithospirochaeta stercoripullorum</name>
    <dbReference type="NCBI Taxonomy" id="2840899"/>
    <lineage>
        <taxon>Bacteria</taxon>
        <taxon>Pseudomonadati</taxon>
        <taxon>Spirochaetota</taxon>
        <taxon>Spirochaetia</taxon>
        <taxon>Spirochaetales</taxon>
        <taxon>Spirochaetaceae</taxon>
        <taxon>Spirochaetaceae incertae sedis</taxon>
        <taxon>Candidatus Ornithospirochaeta</taxon>
    </lineage>
</organism>
<dbReference type="Gene3D" id="3.40.50.300">
    <property type="entry name" value="P-loop containing nucleotide triphosphate hydrolases"/>
    <property type="match status" value="1"/>
</dbReference>
<dbReference type="InterPro" id="IPR003959">
    <property type="entry name" value="ATPase_AAA_core"/>
</dbReference>
<dbReference type="PANTHER" id="PTHR40396:SF1">
    <property type="entry name" value="ATPASE AAA-TYPE CORE DOMAIN-CONTAINING PROTEIN"/>
    <property type="match status" value="1"/>
</dbReference>
<evidence type="ECO:0000313" key="2">
    <source>
        <dbReference type="EMBL" id="MBO8436626.1"/>
    </source>
</evidence>